<evidence type="ECO:0000313" key="2">
    <source>
        <dbReference type="Proteomes" id="UP001183176"/>
    </source>
</evidence>
<accession>A0ABU2J8P5</accession>
<dbReference type="Proteomes" id="UP001183176">
    <property type="component" value="Unassembled WGS sequence"/>
</dbReference>
<dbReference type="Pfam" id="PF14367">
    <property type="entry name" value="DUF4411"/>
    <property type="match status" value="1"/>
</dbReference>
<protein>
    <submittedName>
        <fullName evidence="1">DUF4411 family protein</fullName>
    </submittedName>
</protein>
<dbReference type="InterPro" id="IPR016541">
    <property type="entry name" value="UCP008505"/>
</dbReference>
<keyword evidence="2" id="KW-1185">Reference proteome</keyword>
<evidence type="ECO:0000313" key="1">
    <source>
        <dbReference type="EMBL" id="MDT0261356.1"/>
    </source>
</evidence>
<dbReference type="PIRSF" id="PIRSF008505">
    <property type="entry name" value="UCP008505"/>
    <property type="match status" value="1"/>
</dbReference>
<sequence>MTFFSFDTSSVLNGRRDLLPPVVFRSVWLNVEAAIASGDVRSIDVVRDELSKRDDEVHAWARTQGVLFVPLDEAVQRATREVLASHPKLMGRGGGRNAADPFVIGLAMARGGVVVTEETMSGNLANKPRIPDVCQALGVPWTNLVGFLQQQGYSY</sequence>
<proteinExistence type="predicted"/>
<comment type="caution">
    <text evidence="1">The sequence shown here is derived from an EMBL/GenBank/DDBJ whole genome shotgun (WGS) entry which is preliminary data.</text>
</comment>
<organism evidence="1 2">
    <name type="scientific">Jatrophihabitans lederbergiae</name>
    <dbReference type="NCBI Taxonomy" id="3075547"/>
    <lineage>
        <taxon>Bacteria</taxon>
        <taxon>Bacillati</taxon>
        <taxon>Actinomycetota</taxon>
        <taxon>Actinomycetes</taxon>
        <taxon>Jatrophihabitantales</taxon>
        <taxon>Jatrophihabitantaceae</taxon>
        <taxon>Jatrophihabitans</taxon>
    </lineage>
</organism>
<reference evidence="2" key="1">
    <citation type="submission" date="2023-07" db="EMBL/GenBank/DDBJ databases">
        <title>30 novel species of actinomycetes from the DSMZ collection.</title>
        <authorList>
            <person name="Nouioui I."/>
        </authorList>
    </citation>
    <scope>NUCLEOTIDE SEQUENCE [LARGE SCALE GENOMIC DNA]</scope>
    <source>
        <strain evidence="2">DSM 44399</strain>
    </source>
</reference>
<gene>
    <name evidence="1" type="ORF">RM423_08100</name>
</gene>
<dbReference type="RefSeq" id="WP_311422512.1">
    <property type="nucleotide sequence ID" value="NZ_JAVREH010000007.1"/>
</dbReference>
<name>A0ABU2J8P5_9ACTN</name>
<dbReference type="EMBL" id="JAVREH010000007">
    <property type="protein sequence ID" value="MDT0261356.1"/>
    <property type="molecule type" value="Genomic_DNA"/>
</dbReference>